<dbReference type="InterPro" id="IPR000073">
    <property type="entry name" value="AB_hydrolase_1"/>
</dbReference>
<proteinExistence type="predicted"/>
<feature type="domain" description="AB hydrolase-1" evidence="2">
    <location>
        <begin position="73"/>
        <end position="313"/>
    </location>
</feature>
<dbReference type="Pfam" id="PF12697">
    <property type="entry name" value="Abhydrolase_6"/>
    <property type="match status" value="1"/>
</dbReference>
<comment type="caution">
    <text evidence="3">The sequence shown here is derived from an EMBL/GenBank/DDBJ whole genome shotgun (WGS) entry which is preliminary data.</text>
</comment>
<gene>
    <name evidence="3" type="ORF">QBC38DRAFT_486735</name>
</gene>
<dbReference type="SUPFAM" id="SSF53474">
    <property type="entry name" value="alpha/beta-Hydrolases"/>
    <property type="match status" value="1"/>
</dbReference>
<evidence type="ECO:0000259" key="2">
    <source>
        <dbReference type="Pfam" id="PF12697"/>
    </source>
</evidence>
<accession>A0AAN7GPF7</accession>
<dbReference type="EMBL" id="MU865411">
    <property type="protein sequence ID" value="KAK4223876.1"/>
    <property type="molecule type" value="Genomic_DNA"/>
</dbReference>
<keyword evidence="4" id="KW-1185">Reference proteome</keyword>
<evidence type="ECO:0000313" key="4">
    <source>
        <dbReference type="Proteomes" id="UP001301958"/>
    </source>
</evidence>
<reference evidence="3" key="2">
    <citation type="submission" date="2023-05" db="EMBL/GenBank/DDBJ databases">
        <authorList>
            <consortium name="Lawrence Berkeley National Laboratory"/>
            <person name="Steindorff A."/>
            <person name="Hensen N."/>
            <person name="Bonometti L."/>
            <person name="Westerberg I."/>
            <person name="Brannstrom I.O."/>
            <person name="Guillou S."/>
            <person name="Cros-Aarteil S."/>
            <person name="Calhoun S."/>
            <person name="Haridas S."/>
            <person name="Kuo A."/>
            <person name="Mondo S."/>
            <person name="Pangilinan J."/>
            <person name="Riley R."/>
            <person name="Labutti K."/>
            <person name="Andreopoulos B."/>
            <person name="Lipzen A."/>
            <person name="Chen C."/>
            <person name="Yanf M."/>
            <person name="Daum C."/>
            <person name="Ng V."/>
            <person name="Clum A."/>
            <person name="Ohm R."/>
            <person name="Martin F."/>
            <person name="Silar P."/>
            <person name="Natvig D."/>
            <person name="Lalanne C."/>
            <person name="Gautier V."/>
            <person name="Ament-Velasquez S.L."/>
            <person name="Kruys A."/>
            <person name="Hutchinson M.I."/>
            <person name="Powell A.J."/>
            <person name="Barry K."/>
            <person name="Miller A.N."/>
            <person name="Grigoriev I.V."/>
            <person name="Debuchy R."/>
            <person name="Gladieux P."/>
            <person name="Thoren M.H."/>
            <person name="Johannesson H."/>
        </authorList>
    </citation>
    <scope>NUCLEOTIDE SEQUENCE</scope>
    <source>
        <strain evidence="3">CBS 990.96</strain>
    </source>
</reference>
<sequence length="353" mass="38932">MTTSDLLTPETLPLAGLQTDVYGLSLLSPSATQVTCLWLHHQRTRSKESMREFASLILSTYYSSSSSSSNSSRGLICLAYDQRNHGTRTVNPHTTGSWRDGNPNHAVDMWGMVNGMVADQSLLIDLVEGYLFPEGNRSIGQHLVLGVSLGGHSAWQTLFKDKRVRASVAVIGCPDYMELMSDRARLSRLQTWGVKDNGAKFLGSRDFPRSLVEACKKGDPKGLLFGAEPIEGGDRPGSPTRASTQAGVRQRILYERLEGKRVLVCAGEKDKLVPMRCSEPFMSWLKGAVGQAPPSEEQRILVDERIYEGVGHDFSEGMVKDAVEFLLEAVEKVEEDKCNPLRRVEGHIIPAKV</sequence>
<feature type="region of interest" description="Disordered" evidence="1">
    <location>
        <begin position="226"/>
        <end position="245"/>
    </location>
</feature>
<dbReference type="PANTHER" id="PTHR47381">
    <property type="entry name" value="ALPHA/BETA-HYDROLASES SUPERFAMILY PROTEIN"/>
    <property type="match status" value="1"/>
</dbReference>
<reference evidence="3" key="1">
    <citation type="journal article" date="2023" name="Mol. Phylogenet. Evol.">
        <title>Genome-scale phylogeny and comparative genomics of the fungal order Sordariales.</title>
        <authorList>
            <person name="Hensen N."/>
            <person name="Bonometti L."/>
            <person name="Westerberg I."/>
            <person name="Brannstrom I.O."/>
            <person name="Guillou S."/>
            <person name="Cros-Aarteil S."/>
            <person name="Calhoun S."/>
            <person name="Haridas S."/>
            <person name="Kuo A."/>
            <person name="Mondo S."/>
            <person name="Pangilinan J."/>
            <person name="Riley R."/>
            <person name="LaButti K."/>
            <person name="Andreopoulos B."/>
            <person name="Lipzen A."/>
            <person name="Chen C."/>
            <person name="Yan M."/>
            <person name="Daum C."/>
            <person name="Ng V."/>
            <person name="Clum A."/>
            <person name="Steindorff A."/>
            <person name="Ohm R.A."/>
            <person name="Martin F."/>
            <person name="Silar P."/>
            <person name="Natvig D.O."/>
            <person name="Lalanne C."/>
            <person name="Gautier V."/>
            <person name="Ament-Velasquez S.L."/>
            <person name="Kruys A."/>
            <person name="Hutchinson M.I."/>
            <person name="Powell A.J."/>
            <person name="Barry K."/>
            <person name="Miller A.N."/>
            <person name="Grigoriev I.V."/>
            <person name="Debuchy R."/>
            <person name="Gladieux P."/>
            <person name="Hiltunen Thoren M."/>
            <person name="Johannesson H."/>
        </authorList>
    </citation>
    <scope>NUCLEOTIDE SEQUENCE</scope>
    <source>
        <strain evidence="3">CBS 990.96</strain>
    </source>
</reference>
<evidence type="ECO:0000256" key="1">
    <source>
        <dbReference type="SAM" id="MobiDB-lite"/>
    </source>
</evidence>
<dbReference type="InterPro" id="IPR029058">
    <property type="entry name" value="AB_hydrolase_fold"/>
</dbReference>
<evidence type="ECO:0000313" key="3">
    <source>
        <dbReference type="EMBL" id="KAK4223876.1"/>
    </source>
</evidence>
<dbReference type="PANTHER" id="PTHR47381:SF3">
    <property type="entry name" value="ALPHA_BETA-HYDROLASES SUPERFAMILY PROTEIN"/>
    <property type="match status" value="1"/>
</dbReference>
<organism evidence="3 4">
    <name type="scientific">Podospora fimiseda</name>
    <dbReference type="NCBI Taxonomy" id="252190"/>
    <lineage>
        <taxon>Eukaryota</taxon>
        <taxon>Fungi</taxon>
        <taxon>Dikarya</taxon>
        <taxon>Ascomycota</taxon>
        <taxon>Pezizomycotina</taxon>
        <taxon>Sordariomycetes</taxon>
        <taxon>Sordariomycetidae</taxon>
        <taxon>Sordariales</taxon>
        <taxon>Podosporaceae</taxon>
        <taxon>Podospora</taxon>
    </lineage>
</organism>
<dbReference type="Gene3D" id="3.40.50.1820">
    <property type="entry name" value="alpha/beta hydrolase"/>
    <property type="match status" value="1"/>
</dbReference>
<dbReference type="Proteomes" id="UP001301958">
    <property type="component" value="Unassembled WGS sequence"/>
</dbReference>
<name>A0AAN7GPF7_9PEZI</name>
<dbReference type="AlphaFoldDB" id="A0AAN7GPF7"/>
<protein>
    <recommendedName>
        <fullName evidence="2">AB hydrolase-1 domain-containing protein</fullName>
    </recommendedName>
</protein>